<dbReference type="Gene3D" id="3.40.50.720">
    <property type="entry name" value="NAD(P)-binding Rossmann-like Domain"/>
    <property type="match status" value="1"/>
</dbReference>
<dbReference type="InParanoid" id="F8QHB5"/>
<dbReference type="STRING" id="936435.F8QHB5"/>
<dbReference type="Gene3D" id="1.10.1200.10">
    <property type="entry name" value="ACP-like"/>
    <property type="match status" value="1"/>
</dbReference>
<gene>
    <name evidence="4" type="ORF">SERLA73DRAFT_117542</name>
</gene>
<keyword evidence="2" id="KW-0597">Phosphoprotein</keyword>
<organism evidence="5">
    <name type="scientific">Serpula lacrymans var. lacrymans (strain S7.3)</name>
    <name type="common">Dry rot fungus</name>
    <dbReference type="NCBI Taxonomy" id="936435"/>
    <lineage>
        <taxon>Eukaryota</taxon>
        <taxon>Fungi</taxon>
        <taxon>Dikarya</taxon>
        <taxon>Basidiomycota</taxon>
        <taxon>Agaricomycotina</taxon>
        <taxon>Agaricomycetes</taxon>
        <taxon>Agaricomycetidae</taxon>
        <taxon>Boletales</taxon>
        <taxon>Coniophorineae</taxon>
        <taxon>Serpulaceae</taxon>
        <taxon>Serpula</taxon>
    </lineage>
</organism>
<dbReference type="EMBL" id="GL945508">
    <property type="protein sequence ID" value="EGN92298.1"/>
    <property type="molecule type" value="Genomic_DNA"/>
</dbReference>
<dbReference type="Pfam" id="PF07993">
    <property type="entry name" value="NAD_binding_4"/>
    <property type="match status" value="1"/>
</dbReference>
<dbReference type="PANTHER" id="PTHR43439:SF2">
    <property type="entry name" value="ENZYME, PUTATIVE (JCVI)-RELATED"/>
    <property type="match status" value="1"/>
</dbReference>
<dbReference type="InterPro" id="IPR036736">
    <property type="entry name" value="ACP-like_sf"/>
</dbReference>
<keyword evidence="5" id="KW-1185">Reference proteome</keyword>
<dbReference type="SUPFAM" id="SSF47336">
    <property type="entry name" value="ACP-like"/>
    <property type="match status" value="1"/>
</dbReference>
<dbReference type="SUPFAM" id="SSF56801">
    <property type="entry name" value="Acetyl-CoA synthetase-like"/>
    <property type="match status" value="1"/>
</dbReference>
<protein>
    <recommendedName>
        <fullName evidence="3">Polyketide synthase-like phosphopantetheine-binding domain-containing protein</fullName>
    </recommendedName>
</protein>
<evidence type="ECO:0000256" key="1">
    <source>
        <dbReference type="ARBA" id="ARBA00022450"/>
    </source>
</evidence>
<dbReference type="PANTHER" id="PTHR43439">
    <property type="entry name" value="PHENYLACETATE-COENZYME A LIGASE"/>
    <property type="match status" value="1"/>
</dbReference>
<evidence type="ECO:0000259" key="3">
    <source>
        <dbReference type="SMART" id="SM00823"/>
    </source>
</evidence>
<dbReference type="SUPFAM" id="SSF51735">
    <property type="entry name" value="NAD(P)-binding Rossmann-fold domains"/>
    <property type="match status" value="1"/>
</dbReference>
<dbReference type="SMART" id="SM00823">
    <property type="entry name" value="PKS_PP"/>
    <property type="match status" value="1"/>
</dbReference>
<dbReference type="InterPro" id="IPR036291">
    <property type="entry name" value="NAD(P)-bd_dom_sf"/>
</dbReference>
<dbReference type="InterPro" id="IPR013120">
    <property type="entry name" value="FAR_NAD-bd"/>
</dbReference>
<proteinExistence type="predicted"/>
<dbReference type="eggNOG" id="KOG1178">
    <property type="taxonomic scope" value="Eukaryota"/>
</dbReference>
<evidence type="ECO:0000256" key="2">
    <source>
        <dbReference type="ARBA" id="ARBA00022553"/>
    </source>
</evidence>
<dbReference type="AlphaFoldDB" id="F8QHB5"/>
<dbReference type="GO" id="GO:0031177">
    <property type="term" value="F:phosphopantetheine binding"/>
    <property type="evidence" value="ECO:0007669"/>
    <property type="project" value="InterPro"/>
</dbReference>
<feature type="domain" description="Polyketide synthase-like phosphopantetheine-binding" evidence="3">
    <location>
        <begin position="207"/>
        <end position="291"/>
    </location>
</feature>
<dbReference type="InterPro" id="IPR020806">
    <property type="entry name" value="PKS_PP-bd"/>
</dbReference>
<dbReference type="OrthoDB" id="429813at2759"/>
<dbReference type="Pfam" id="PF23562">
    <property type="entry name" value="AMP-binding_C_3"/>
    <property type="match status" value="1"/>
</dbReference>
<name>F8QHB5_SERL3</name>
<keyword evidence="1" id="KW-0596">Phosphopantetheine</keyword>
<accession>F8QHB5</accession>
<evidence type="ECO:0000313" key="4">
    <source>
        <dbReference type="EMBL" id="EGN92298.1"/>
    </source>
</evidence>
<dbReference type="InterPro" id="IPR051414">
    <property type="entry name" value="Adenylate-forming_Reductase"/>
</dbReference>
<reference evidence="5" key="1">
    <citation type="journal article" date="2011" name="Science">
        <title>The plant cell wall-decomposing machinery underlies the functional diversity of forest fungi.</title>
        <authorList>
            <person name="Eastwood D.C."/>
            <person name="Floudas D."/>
            <person name="Binder M."/>
            <person name="Majcherczyk A."/>
            <person name="Schneider P."/>
            <person name="Aerts A."/>
            <person name="Asiegbu F.O."/>
            <person name="Baker S.E."/>
            <person name="Barry K."/>
            <person name="Bendiksby M."/>
            <person name="Blumentritt M."/>
            <person name="Coutinho P.M."/>
            <person name="Cullen D."/>
            <person name="de Vries R.P."/>
            <person name="Gathman A."/>
            <person name="Goodell B."/>
            <person name="Henrissat B."/>
            <person name="Ihrmark K."/>
            <person name="Kauserud H."/>
            <person name="Kohler A."/>
            <person name="LaButti K."/>
            <person name="Lapidus A."/>
            <person name="Lavin J.L."/>
            <person name="Lee Y.-H."/>
            <person name="Lindquist E."/>
            <person name="Lilly W."/>
            <person name="Lucas S."/>
            <person name="Morin E."/>
            <person name="Murat C."/>
            <person name="Oguiza J.A."/>
            <person name="Park J."/>
            <person name="Pisabarro A.G."/>
            <person name="Riley R."/>
            <person name="Rosling A."/>
            <person name="Salamov A."/>
            <person name="Schmidt O."/>
            <person name="Schmutz J."/>
            <person name="Skrede I."/>
            <person name="Stenlid J."/>
            <person name="Wiebenga A."/>
            <person name="Xie X."/>
            <person name="Kuees U."/>
            <person name="Hibbett D.S."/>
            <person name="Hoffmeister D."/>
            <person name="Hoegberg N."/>
            <person name="Martin F."/>
            <person name="Grigoriev I.V."/>
            <person name="Watkinson S.C."/>
        </authorList>
    </citation>
    <scope>NUCLEOTIDE SEQUENCE [LARGE SCALE GENOMIC DNA]</scope>
    <source>
        <strain evidence="5">strain S7.3</strain>
    </source>
</reference>
<evidence type="ECO:0000313" key="5">
    <source>
        <dbReference type="Proteomes" id="UP000008063"/>
    </source>
</evidence>
<dbReference type="Proteomes" id="UP000008063">
    <property type="component" value="Unassembled WGS sequence"/>
</dbReference>
<sequence length="724" mass="79228">MRFGPLATIRWVPQGDDTYECQVLTSKVHQVSVENLPDVKGYATADLFAKHPTKELWKIVGRADDVLILASGEKTVPAPMENIIASNPFVAGTAMFGRERNQVGIIVEPKKGCEVDINDLKQVAEFRNKIWPEVEEANRTAPAFSRIFKEMILVAHSDKPMLRTGKGTVMKKATVKAYEEDINNLYDTVEESTRAGNDVPLPKSWTEEELQGWLMAHAAIVNADREVDPEADFFEQGFDSLTATFLKNRIIGSLKSSPDLDIRAAAGRVNQNIVFNSPSIKLLSKSLANLIANRETNGQNGSLSDEEEIENMIAKYSGGLPEASTPVEHIANGHSGHVVLLTGSTGGLGSYLLASLLEHEAVRHVIAFNRPSKGRVTIEERQKSAFEDRGLDISLLQLPKLQYLEGDAAQERLSLDEVSYNELQTSTTIIIHNAWRLDFNLSLSSFEPNIKGTKNLIDLALSSPHASQVRFLFTSSISSAQGWDQSKGPFPEEVQFNPSVASHGSGYGTSKYVCERLLEKSGLQASSFRIGQVSGGSPRGAWSITDWVPIIVKSSLGIGALPIAKGVVAWLPPHAVSDAIIDVAFSKAKPQIALNLVHPRPVEWASLMKPVGEALVRKNLITAPLPLVPFYEWFAKVEEIAAKASGEELKTIPAVKLLEFMRSLASADKSIRELGSEDAEAAGFTKFSTTKAQQVSQTMRELPSLVAADAELWVDYWEAVGMFA</sequence>
<dbReference type="HOGENOM" id="CLU_002220_4_0_1"/>
<dbReference type="OMA" id="VRICTET"/>